<evidence type="ECO:0000256" key="1">
    <source>
        <dbReference type="SAM" id="SignalP"/>
    </source>
</evidence>
<proteinExistence type="predicted"/>
<accession>A0A9X1DE65</accession>
<dbReference type="Proteomes" id="UP001138757">
    <property type="component" value="Unassembled WGS sequence"/>
</dbReference>
<feature type="chain" id="PRO_5040821407" description="C-type lysozyme inhibitor domain-containing protein" evidence="1">
    <location>
        <begin position="23"/>
        <end position="129"/>
    </location>
</feature>
<evidence type="ECO:0008006" key="4">
    <source>
        <dbReference type="Google" id="ProtNLM"/>
    </source>
</evidence>
<dbReference type="PROSITE" id="PS51257">
    <property type="entry name" value="PROKAR_LIPOPROTEIN"/>
    <property type="match status" value="1"/>
</dbReference>
<keyword evidence="3" id="KW-1185">Reference proteome</keyword>
<evidence type="ECO:0000313" key="2">
    <source>
        <dbReference type="EMBL" id="MBT2188396.1"/>
    </source>
</evidence>
<evidence type="ECO:0000313" key="3">
    <source>
        <dbReference type="Proteomes" id="UP001138757"/>
    </source>
</evidence>
<organism evidence="2 3">
    <name type="scientific">Sphingobium nicotianae</name>
    <dbReference type="NCBI Taxonomy" id="2782607"/>
    <lineage>
        <taxon>Bacteria</taxon>
        <taxon>Pseudomonadati</taxon>
        <taxon>Pseudomonadota</taxon>
        <taxon>Alphaproteobacteria</taxon>
        <taxon>Sphingomonadales</taxon>
        <taxon>Sphingomonadaceae</taxon>
        <taxon>Sphingobium</taxon>
    </lineage>
</organism>
<name>A0A9X1DE65_9SPHN</name>
<feature type="signal peptide" evidence="1">
    <location>
        <begin position="1"/>
        <end position="22"/>
    </location>
</feature>
<dbReference type="EMBL" id="JAHGAW010000010">
    <property type="protein sequence ID" value="MBT2188396.1"/>
    <property type="molecule type" value="Genomic_DNA"/>
</dbReference>
<keyword evidence="1" id="KW-0732">Signal</keyword>
<dbReference type="AlphaFoldDB" id="A0A9X1DE65"/>
<gene>
    <name evidence="2" type="ORF">KK488_15685</name>
</gene>
<protein>
    <recommendedName>
        <fullName evidence="4">C-type lysozyme inhibitor domain-containing protein</fullName>
    </recommendedName>
</protein>
<reference evidence="2" key="1">
    <citation type="submission" date="2021-05" db="EMBL/GenBank/DDBJ databases">
        <title>Genome of Sphingobium sp. strain.</title>
        <authorList>
            <person name="Fan R."/>
        </authorList>
    </citation>
    <scope>NUCLEOTIDE SEQUENCE</scope>
    <source>
        <strain evidence="2">H33</strain>
    </source>
</reference>
<comment type="caution">
    <text evidence="2">The sequence shown here is derived from an EMBL/GenBank/DDBJ whole genome shotgun (WGS) entry which is preliminary data.</text>
</comment>
<sequence>MKTLRTRTTLAVALGAAVLALAACKKEPETMNTGTVDPMAAELANAAPPPPLPMIKSSHPYRCKDNSLIYVDFMTDDVSANFKAKQEAPITPLKAPEKGKPFVSADGKTTITAGEGNTITFNGQSCKFG</sequence>